<evidence type="ECO:0000256" key="5">
    <source>
        <dbReference type="ARBA" id="ARBA00022496"/>
    </source>
</evidence>
<dbReference type="Gene3D" id="2.40.170.20">
    <property type="entry name" value="TonB-dependent receptor, beta-barrel domain"/>
    <property type="match status" value="1"/>
</dbReference>
<keyword evidence="5" id="KW-0410">Iron transport</keyword>
<dbReference type="Pfam" id="PF07715">
    <property type="entry name" value="Plug"/>
    <property type="match status" value="1"/>
</dbReference>
<dbReference type="GO" id="GO:0038023">
    <property type="term" value="F:signaling receptor activity"/>
    <property type="evidence" value="ECO:0007669"/>
    <property type="project" value="InterPro"/>
</dbReference>
<dbReference type="RefSeq" id="WP_176513014.1">
    <property type="nucleotide sequence ID" value="NZ_CP060529.1"/>
</dbReference>
<dbReference type="InterPro" id="IPR000531">
    <property type="entry name" value="Beta-barrel_TonB"/>
</dbReference>
<keyword evidence="7 17" id="KW-0732">Signal</keyword>
<dbReference type="Proteomes" id="UP000553948">
    <property type="component" value="Unassembled WGS sequence"/>
</dbReference>
<dbReference type="PROSITE" id="PS52016">
    <property type="entry name" value="TONB_DEPENDENT_REC_3"/>
    <property type="match status" value="1"/>
</dbReference>
<evidence type="ECO:0000256" key="2">
    <source>
        <dbReference type="ARBA" id="ARBA00009810"/>
    </source>
</evidence>
<feature type="domain" description="TonB-dependent receptor plug" evidence="19">
    <location>
        <begin position="70"/>
        <end position="169"/>
    </location>
</feature>
<evidence type="ECO:0000256" key="14">
    <source>
        <dbReference type="PROSITE-ProRule" id="PRU01360"/>
    </source>
</evidence>
<gene>
    <name evidence="20" type="ORF">H4C47_09345</name>
</gene>
<dbReference type="GO" id="GO:0009279">
    <property type="term" value="C:cell outer membrane"/>
    <property type="evidence" value="ECO:0007669"/>
    <property type="project" value="UniProtKB-SubCell"/>
</dbReference>
<feature type="signal peptide" evidence="17">
    <location>
        <begin position="1"/>
        <end position="29"/>
    </location>
</feature>
<dbReference type="AlphaFoldDB" id="A0A7W2L008"/>
<evidence type="ECO:0000256" key="10">
    <source>
        <dbReference type="ARBA" id="ARBA00023077"/>
    </source>
</evidence>
<keyword evidence="13 14" id="KW-0998">Cell outer membrane</keyword>
<keyword evidence="4 14" id="KW-1134">Transmembrane beta strand</keyword>
<comment type="caution">
    <text evidence="20">The sequence shown here is derived from an EMBL/GenBank/DDBJ whole genome shotgun (WGS) entry which is preliminary data.</text>
</comment>
<evidence type="ECO:0000256" key="6">
    <source>
        <dbReference type="ARBA" id="ARBA00022692"/>
    </source>
</evidence>
<keyword evidence="10 15" id="KW-0798">TonB box</keyword>
<evidence type="ECO:0000259" key="19">
    <source>
        <dbReference type="Pfam" id="PF07715"/>
    </source>
</evidence>
<dbReference type="FunFam" id="2.170.130.10:FF:000001">
    <property type="entry name" value="Catecholate siderophore TonB-dependent receptor"/>
    <property type="match status" value="1"/>
</dbReference>
<proteinExistence type="inferred from homology"/>
<keyword evidence="9" id="KW-0406">Ion transport</keyword>
<accession>A0A7W2L008</accession>
<feature type="compositionally biased region" description="Polar residues" evidence="16">
    <location>
        <begin position="404"/>
        <end position="418"/>
    </location>
</feature>
<dbReference type="PANTHER" id="PTHR32552">
    <property type="entry name" value="FERRICHROME IRON RECEPTOR-RELATED"/>
    <property type="match status" value="1"/>
</dbReference>
<keyword evidence="3 14" id="KW-0813">Transport</keyword>
<evidence type="ECO:0000256" key="4">
    <source>
        <dbReference type="ARBA" id="ARBA00022452"/>
    </source>
</evidence>
<feature type="region of interest" description="Disordered" evidence="16">
    <location>
        <begin position="395"/>
        <end position="418"/>
    </location>
</feature>
<keyword evidence="8" id="KW-0408">Iron</keyword>
<evidence type="ECO:0000256" key="16">
    <source>
        <dbReference type="SAM" id="MobiDB-lite"/>
    </source>
</evidence>
<evidence type="ECO:0000256" key="12">
    <source>
        <dbReference type="ARBA" id="ARBA00023170"/>
    </source>
</evidence>
<dbReference type="PANTHER" id="PTHR32552:SF89">
    <property type="entry name" value="CATECHOLATE SIDEROPHORE RECEPTOR FIU"/>
    <property type="match status" value="1"/>
</dbReference>
<dbReference type="EMBL" id="JACGDG010000007">
    <property type="protein sequence ID" value="MBA6115934.1"/>
    <property type="molecule type" value="Genomic_DNA"/>
</dbReference>
<dbReference type="InterPro" id="IPR012910">
    <property type="entry name" value="Plug_dom"/>
</dbReference>
<keyword evidence="12 20" id="KW-0675">Receptor</keyword>
<keyword evidence="6 14" id="KW-0812">Transmembrane</keyword>
<name>A0A7W2L008_PSEPU</name>
<evidence type="ECO:0000256" key="1">
    <source>
        <dbReference type="ARBA" id="ARBA00004571"/>
    </source>
</evidence>
<dbReference type="NCBIfam" id="TIGR01783">
    <property type="entry name" value="TonB-siderophor"/>
    <property type="match status" value="1"/>
</dbReference>
<evidence type="ECO:0000313" key="20">
    <source>
        <dbReference type="EMBL" id="MBA6115934.1"/>
    </source>
</evidence>
<dbReference type="CDD" id="cd01347">
    <property type="entry name" value="ligand_gated_channel"/>
    <property type="match status" value="1"/>
</dbReference>
<evidence type="ECO:0000256" key="17">
    <source>
        <dbReference type="SAM" id="SignalP"/>
    </source>
</evidence>
<comment type="subcellular location">
    <subcellularLocation>
        <location evidence="1 14">Cell outer membrane</location>
        <topology evidence="1 14">Multi-pass membrane protein</topology>
    </subcellularLocation>
</comment>
<evidence type="ECO:0000313" key="21">
    <source>
        <dbReference type="Proteomes" id="UP000553948"/>
    </source>
</evidence>
<dbReference type="GO" id="GO:0015344">
    <property type="term" value="F:siderophore uptake transmembrane transporter activity"/>
    <property type="evidence" value="ECO:0007669"/>
    <property type="project" value="TreeGrafter"/>
</dbReference>
<sequence>MRHVPSAVSSPRLIVSAIGVALSASSAYAADPAANSAITLDATSVNGKAEQASTDYKVEKASSQKYTAPLVDTPRSVTVIPQQVIKDTNALSLQDALRTVPGITFGAGEGGNPQGDRPFIRGFDAQGDTYLDGVRDTGAQTREIFAIESVEVAKGPNSAIGGRGAAGGTINLVSKRAHLGNSLDGAWTWGSDQTQRYTFDGNYQFSDTVAGRLNLMTHESNVAGRDKVNYDRWGIAPSLAFGLGTPTRVNLDYYHLESDDLPDSGIPYTIPTGGSGARTSADPSKPYAGGDHDNFYGLTGRDFRKSRVDIATFAIEHDLTDSLTIKNTLRHGNSMQDYILTQPDDSKGNVNNGSVWRRANTRVGNTATTTNQTDLFGEFYLGGLKNSFSTGIELSREESERSSYNVDTNTKGSSPTTCTPSLIGANSDYNCTSLSNPNPDDPWNGAISRNYAGTDTKSNTRALYVFDTLELSPEWLLNMGLRYDHFDTQYRTYDASGATVVNSKGVASKSRDTSEFVTGQLGLVWKPAENGSIYVSYATSATPPGALLGEGMEGNPLGNTTDRTGNLLSSDMEPEETTNYEIGTKWDLLDQRLSLAAALFRTEKENARVQVDTTSYENVGETRVQGIELSASGKLTDKWQVFAGYTYMQARQIDGGPLGKANDGNQLPNTPNNSASLWTTYSITPKLTVGGGAFYVDDVYGSVANTTMVDSYVRYDAMAAYKLTKNVDLQLNVQNLTNEVYYDKAFSTHFANQAAGRTALLTTSVHF</sequence>
<feature type="chain" id="PRO_5031389319" evidence="17">
    <location>
        <begin position="30"/>
        <end position="767"/>
    </location>
</feature>
<dbReference type="Pfam" id="PF00593">
    <property type="entry name" value="TonB_dep_Rec_b-barrel"/>
    <property type="match status" value="1"/>
</dbReference>
<dbReference type="InterPro" id="IPR037066">
    <property type="entry name" value="Plug_dom_sf"/>
</dbReference>
<evidence type="ECO:0000256" key="13">
    <source>
        <dbReference type="ARBA" id="ARBA00023237"/>
    </source>
</evidence>
<organism evidence="20 21">
    <name type="scientific">Pseudomonas putida</name>
    <name type="common">Arthrobacter siderocapsulatus</name>
    <dbReference type="NCBI Taxonomy" id="303"/>
    <lineage>
        <taxon>Bacteria</taxon>
        <taxon>Pseudomonadati</taxon>
        <taxon>Pseudomonadota</taxon>
        <taxon>Gammaproteobacteria</taxon>
        <taxon>Pseudomonadales</taxon>
        <taxon>Pseudomonadaceae</taxon>
        <taxon>Pseudomonas</taxon>
    </lineage>
</organism>
<dbReference type="InterPro" id="IPR010105">
    <property type="entry name" value="TonB_sidphr_rcpt"/>
</dbReference>
<evidence type="ECO:0000256" key="15">
    <source>
        <dbReference type="RuleBase" id="RU003357"/>
    </source>
</evidence>
<dbReference type="SUPFAM" id="SSF56935">
    <property type="entry name" value="Porins"/>
    <property type="match status" value="1"/>
</dbReference>
<dbReference type="Gene3D" id="2.170.130.10">
    <property type="entry name" value="TonB-dependent receptor, plug domain"/>
    <property type="match status" value="1"/>
</dbReference>
<evidence type="ECO:0000259" key="18">
    <source>
        <dbReference type="Pfam" id="PF00593"/>
    </source>
</evidence>
<evidence type="ECO:0000256" key="3">
    <source>
        <dbReference type="ARBA" id="ARBA00022448"/>
    </source>
</evidence>
<evidence type="ECO:0000256" key="9">
    <source>
        <dbReference type="ARBA" id="ARBA00023065"/>
    </source>
</evidence>
<evidence type="ECO:0000256" key="8">
    <source>
        <dbReference type="ARBA" id="ARBA00023004"/>
    </source>
</evidence>
<keyword evidence="11 14" id="KW-0472">Membrane</keyword>
<reference evidence="20 21" key="1">
    <citation type="submission" date="2020-07" db="EMBL/GenBank/DDBJ databases">
        <title>Diversity of carbapenemase encoding genes among Pseudomonas putida group clinical isolates in a tertiary Brazilian hospital.</title>
        <authorList>
            <person name="Alberto-Lei F."/>
            <person name="Nodari C.S."/>
            <person name="Streling A.P."/>
            <person name="Paulino J.T."/>
            <person name="Bessa-Neto F.O."/>
            <person name="Cayo R."/>
            <person name="Gales A.C."/>
        </authorList>
    </citation>
    <scope>NUCLEOTIDE SEQUENCE [LARGE SCALE GENOMIC DNA]</scope>
    <source>
        <strain evidence="20 21">12464</strain>
    </source>
</reference>
<dbReference type="GO" id="GO:0015891">
    <property type="term" value="P:siderophore transport"/>
    <property type="evidence" value="ECO:0007669"/>
    <property type="project" value="InterPro"/>
</dbReference>
<dbReference type="InterPro" id="IPR039426">
    <property type="entry name" value="TonB-dep_rcpt-like"/>
</dbReference>
<comment type="similarity">
    <text evidence="2 14 15">Belongs to the TonB-dependent receptor family.</text>
</comment>
<evidence type="ECO:0000256" key="7">
    <source>
        <dbReference type="ARBA" id="ARBA00022729"/>
    </source>
</evidence>
<protein>
    <submittedName>
        <fullName evidence="20">TonB-dependent siderophore receptor</fullName>
    </submittedName>
</protein>
<evidence type="ECO:0000256" key="11">
    <source>
        <dbReference type="ARBA" id="ARBA00023136"/>
    </source>
</evidence>
<dbReference type="InterPro" id="IPR036942">
    <property type="entry name" value="Beta-barrel_TonB_sf"/>
</dbReference>
<feature type="domain" description="TonB-dependent receptor-like beta-barrel" evidence="18">
    <location>
        <begin position="278"/>
        <end position="736"/>
    </location>
</feature>